<reference evidence="1 2" key="1">
    <citation type="submission" date="2019-01" db="EMBL/GenBank/DDBJ databases">
        <title>Draft genome sequence of Lactobacillus paraplantarum OSY-TC318, a Producer of the novel lantibiotic Paraplantaracin TC318.</title>
        <authorList>
            <person name="Hussein W.E."/>
            <person name="Huang E."/>
            <person name="Yousef A.E."/>
        </authorList>
    </citation>
    <scope>NUCLEOTIDE SEQUENCE [LARGE SCALE GENOMIC DNA]</scope>
    <source>
        <strain evidence="1 2">OSY-TC318</strain>
    </source>
</reference>
<evidence type="ECO:0000313" key="1">
    <source>
        <dbReference type="EMBL" id="TBX50867.1"/>
    </source>
</evidence>
<gene>
    <name evidence="1" type="ORF">EUZ87_02615</name>
</gene>
<protein>
    <submittedName>
        <fullName evidence="1">Uncharacterized protein</fullName>
    </submittedName>
</protein>
<dbReference type="Proteomes" id="UP000292648">
    <property type="component" value="Unassembled WGS sequence"/>
</dbReference>
<dbReference type="EMBL" id="SEHH01000020">
    <property type="protein sequence ID" value="TBX50867.1"/>
    <property type="molecule type" value="Genomic_DNA"/>
</dbReference>
<name>A0A4Q9Y5P8_9LACO</name>
<proteinExistence type="predicted"/>
<evidence type="ECO:0000313" key="2">
    <source>
        <dbReference type="Proteomes" id="UP000292648"/>
    </source>
</evidence>
<comment type="caution">
    <text evidence="1">The sequence shown here is derived from an EMBL/GenBank/DDBJ whole genome shotgun (WGS) entry which is preliminary data.</text>
</comment>
<accession>A0A4Q9Y5P8</accession>
<dbReference type="AlphaFoldDB" id="A0A4Q9Y5P8"/>
<sequence length="143" mass="16795">MGDFETNKKFLRRYRPYFRQIKRLETKLFVIDDRIESTHSPSMTGQPGGGKRRELADDLIQREEIEARINRLIKKSRPIKAEITDCLDELTNSLEASILEQYFIEDIQLDTIALQMSYSFRQVKRLYGDGVKHAKIPRNCDTL</sequence>
<organism evidence="1 2">
    <name type="scientific">Lactiplantibacillus paraplantarum</name>
    <dbReference type="NCBI Taxonomy" id="60520"/>
    <lineage>
        <taxon>Bacteria</taxon>
        <taxon>Bacillati</taxon>
        <taxon>Bacillota</taxon>
        <taxon>Bacilli</taxon>
        <taxon>Lactobacillales</taxon>
        <taxon>Lactobacillaceae</taxon>
        <taxon>Lactiplantibacillus</taxon>
    </lineage>
</organism>